<reference evidence="2 3" key="1">
    <citation type="submission" date="2024-09" db="EMBL/GenBank/DDBJ databases">
        <authorList>
            <person name="Sun Q."/>
            <person name="Mori K."/>
        </authorList>
    </citation>
    <scope>NUCLEOTIDE SEQUENCE [LARGE SCALE GENOMIC DNA]</scope>
    <source>
        <strain evidence="2 3">CECT 8622</strain>
    </source>
</reference>
<dbReference type="SUPFAM" id="SSF51695">
    <property type="entry name" value="PLC-like phosphodiesterases"/>
    <property type="match status" value="1"/>
</dbReference>
<gene>
    <name evidence="2" type="ORF">ACFFU9_11975</name>
</gene>
<evidence type="ECO:0000259" key="1">
    <source>
        <dbReference type="PROSITE" id="PS51704"/>
    </source>
</evidence>
<evidence type="ECO:0000313" key="2">
    <source>
        <dbReference type="EMBL" id="MFB9057459.1"/>
    </source>
</evidence>
<dbReference type="RefSeq" id="WP_379861690.1">
    <property type="nucleotide sequence ID" value="NZ_JBHMFC010000077.1"/>
</dbReference>
<dbReference type="InterPro" id="IPR017946">
    <property type="entry name" value="PLC-like_Pdiesterase_TIM-brl"/>
</dbReference>
<dbReference type="EMBL" id="JBHMFC010000077">
    <property type="protein sequence ID" value="MFB9057459.1"/>
    <property type="molecule type" value="Genomic_DNA"/>
</dbReference>
<comment type="caution">
    <text evidence="2">The sequence shown here is derived from an EMBL/GenBank/DDBJ whole genome shotgun (WGS) entry which is preliminary data.</text>
</comment>
<evidence type="ECO:0000313" key="3">
    <source>
        <dbReference type="Proteomes" id="UP001589585"/>
    </source>
</evidence>
<dbReference type="Gene3D" id="3.20.20.190">
    <property type="entry name" value="Phosphatidylinositol (PI) phosphodiesterase"/>
    <property type="match status" value="1"/>
</dbReference>
<sequence length="229" mass="25973">MKLPPLKIGHRGARGHLAENTLESIKKAVELGIEGVEIDVHVCASGELVVFHDFTLDRVTNGSGEISKWTLSELKELKVLDHYSIPTLEEVMTVIDKNLLLNIELKGKNTVRKISDWIDFYVNEKKWNYRDFLVSSFQYDLLTSLRNINPMVMLGVLTETDLEAAVKFAKGISAVSIHPDYTMLTKRAVEKIQAQNFQVFTWTVNDPSAIKRLEHYGVDGIISDFPDRL</sequence>
<protein>
    <submittedName>
        <fullName evidence="2">Glycerophosphodiester phosphodiesterase</fullName>
    </submittedName>
</protein>
<dbReference type="PANTHER" id="PTHR46211">
    <property type="entry name" value="GLYCEROPHOSPHORYL DIESTER PHOSPHODIESTERASE"/>
    <property type="match status" value="1"/>
</dbReference>
<dbReference type="Pfam" id="PF03009">
    <property type="entry name" value="GDPD"/>
    <property type="match status" value="1"/>
</dbReference>
<accession>A0ABV5FDD5</accession>
<dbReference type="InterPro" id="IPR030395">
    <property type="entry name" value="GP_PDE_dom"/>
</dbReference>
<organism evidence="2 3">
    <name type="scientific">Mariniflexile ostreae</name>
    <dbReference type="NCBI Taxonomy" id="1520892"/>
    <lineage>
        <taxon>Bacteria</taxon>
        <taxon>Pseudomonadati</taxon>
        <taxon>Bacteroidota</taxon>
        <taxon>Flavobacteriia</taxon>
        <taxon>Flavobacteriales</taxon>
        <taxon>Flavobacteriaceae</taxon>
        <taxon>Mariniflexile</taxon>
    </lineage>
</organism>
<dbReference type="PROSITE" id="PS51704">
    <property type="entry name" value="GP_PDE"/>
    <property type="match status" value="1"/>
</dbReference>
<name>A0ABV5FDD5_9FLAO</name>
<proteinExistence type="predicted"/>
<keyword evidence="3" id="KW-1185">Reference proteome</keyword>
<dbReference type="PANTHER" id="PTHR46211:SF14">
    <property type="entry name" value="GLYCEROPHOSPHODIESTER PHOSPHODIESTERASE"/>
    <property type="match status" value="1"/>
</dbReference>
<dbReference type="Proteomes" id="UP001589585">
    <property type="component" value="Unassembled WGS sequence"/>
</dbReference>
<feature type="domain" description="GP-PDE" evidence="1">
    <location>
        <begin position="5"/>
        <end position="229"/>
    </location>
</feature>